<dbReference type="AlphaFoldDB" id="A0A0P8W779"/>
<comment type="caution">
    <text evidence="1">The sequence shown here is derived from an EMBL/GenBank/DDBJ whole genome shotgun (WGS) entry which is preliminary data.</text>
</comment>
<accession>A0A0P8W779</accession>
<dbReference type="EMBL" id="LKET01000032">
    <property type="protein sequence ID" value="KPU43925.1"/>
    <property type="molecule type" value="Genomic_DNA"/>
</dbReference>
<name>A0A0P8W779_9CLOT</name>
<evidence type="ECO:0008006" key="3">
    <source>
        <dbReference type="Google" id="ProtNLM"/>
    </source>
</evidence>
<proteinExistence type="predicted"/>
<organism evidence="1 2">
    <name type="scientific">Oxobacter pfennigii</name>
    <dbReference type="NCBI Taxonomy" id="36849"/>
    <lineage>
        <taxon>Bacteria</taxon>
        <taxon>Bacillati</taxon>
        <taxon>Bacillota</taxon>
        <taxon>Clostridia</taxon>
        <taxon>Eubacteriales</taxon>
        <taxon>Clostridiaceae</taxon>
        <taxon>Oxobacter</taxon>
    </lineage>
</organism>
<reference evidence="1 2" key="1">
    <citation type="submission" date="2015-09" db="EMBL/GenBank/DDBJ databases">
        <title>Genome sequence of Oxobacter pfennigii DSM 3222.</title>
        <authorList>
            <person name="Poehlein A."/>
            <person name="Bengelsdorf F.R."/>
            <person name="Schiel-Bengelsdorf B."/>
            <person name="Duerre P."/>
            <person name="Daniel R."/>
        </authorList>
    </citation>
    <scope>NUCLEOTIDE SEQUENCE [LARGE SCALE GENOMIC DNA]</scope>
    <source>
        <strain evidence="1 2">DSM 3222</strain>
    </source>
</reference>
<sequence length="84" mass="9711">MSKKEKLVERLLSKPKDFTCEELVTLLGYFEYKQVNLGKTSGSRIAFSNSDKDYIRLHKPHPTNILKPYQVEDVITALKERGLL</sequence>
<evidence type="ECO:0000313" key="1">
    <source>
        <dbReference type="EMBL" id="KPU43925.1"/>
    </source>
</evidence>
<keyword evidence="2" id="KW-1185">Reference proteome</keyword>
<evidence type="ECO:0000313" key="2">
    <source>
        <dbReference type="Proteomes" id="UP000050326"/>
    </source>
</evidence>
<dbReference type="Proteomes" id="UP000050326">
    <property type="component" value="Unassembled WGS sequence"/>
</dbReference>
<gene>
    <name evidence="1" type="ORF">OXPF_20900</name>
</gene>
<dbReference type="RefSeq" id="WP_054875138.1">
    <property type="nucleotide sequence ID" value="NZ_LKET01000032.1"/>
</dbReference>
<dbReference type="OrthoDB" id="1447122at2"/>
<protein>
    <recommendedName>
        <fullName evidence="3">YcfA-like protein</fullName>
    </recommendedName>
</protein>